<organism evidence="1 2">
    <name type="scientific">Neglectibacter timonensis</name>
    <dbReference type="NCBI Taxonomy" id="1776382"/>
    <lineage>
        <taxon>Bacteria</taxon>
        <taxon>Bacillati</taxon>
        <taxon>Bacillota</taxon>
        <taxon>Clostridia</taxon>
        <taxon>Eubacteriales</taxon>
        <taxon>Oscillospiraceae</taxon>
        <taxon>Neglectibacter</taxon>
    </lineage>
</organism>
<dbReference type="RefSeq" id="WP_066864371.1">
    <property type="nucleotide sequence ID" value="NZ_CABKVV010000013.1"/>
</dbReference>
<dbReference type="Gene3D" id="3.20.20.210">
    <property type="match status" value="1"/>
</dbReference>
<gene>
    <name evidence="1" type="ORF">NE695_11585</name>
</gene>
<accession>A0ABT1S0V0</accession>
<reference evidence="1 2" key="1">
    <citation type="submission" date="2022-06" db="EMBL/GenBank/DDBJ databases">
        <title>Isolation of gut microbiota from human fecal samples.</title>
        <authorList>
            <person name="Pamer E.G."/>
            <person name="Barat B."/>
            <person name="Waligurski E."/>
            <person name="Medina S."/>
            <person name="Paddock L."/>
            <person name="Mostad J."/>
        </authorList>
    </citation>
    <scope>NUCLEOTIDE SEQUENCE [LARGE SCALE GENOMIC DNA]</scope>
    <source>
        <strain evidence="1 2">DFI.9.73</strain>
    </source>
</reference>
<dbReference type="Proteomes" id="UP001524473">
    <property type="component" value="Unassembled WGS sequence"/>
</dbReference>
<keyword evidence="2" id="KW-1185">Reference proteome</keyword>
<sequence>MTIQEHTAINRDKEIVQELARQVLDLSSLEINQKRKDRLRAVNDLHTGLRPGVWLNEIPWHEMDIDGKLVLHCTDPFAREMEQYFRRILFRWEYFQADMVVEGFYPIEKSYESTGNGLGIQEDVRRTDEYNNIVSHSYHDVLDTEEKLAKLHPPVLTAHPEIDCRNRAAAEELLGGTMPVRLMGTQIYYAPWDDIAMLRGVEPILYDMMDRPEFLHQIIAGYTANQDSLMTQLEKLGLLEDELTELHCTPAYTDDLPKAGSGESVRLKNVWFRSMAQMFSTVSPAMHDEFELEYMRPLMARCGLVYYGCCEPLDNKISLLKTIPNMRKIGVSPWADIESCAEQLGSDYVYARKPNPAFVAGEFDEDVVRKEIEDTVRVCIRYRCPYEFVLKDISTVSQHPENLIKWTRTVQETLDRYYG</sequence>
<protein>
    <recommendedName>
        <fullName evidence="3">Uroporphyrinogen decarboxylase (URO-D) domain-containing protein</fullName>
    </recommendedName>
</protein>
<name>A0ABT1S0V0_9FIRM</name>
<evidence type="ECO:0000313" key="1">
    <source>
        <dbReference type="EMBL" id="MCQ4840551.1"/>
    </source>
</evidence>
<evidence type="ECO:0000313" key="2">
    <source>
        <dbReference type="Proteomes" id="UP001524473"/>
    </source>
</evidence>
<comment type="caution">
    <text evidence="1">The sequence shown here is derived from an EMBL/GenBank/DDBJ whole genome shotgun (WGS) entry which is preliminary data.</text>
</comment>
<dbReference type="EMBL" id="JANFZH010000025">
    <property type="protein sequence ID" value="MCQ4840551.1"/>
    <property type="molecule type" value="Genomic_DNA"/>
</dbReference>
<dbReference type="GeneID" id="90532481"/>
<dbReference type="InterPro" id="IPR038071">
    <property type="entry name" value="UROD/MetE-like_sf"/>
</dbReference>
<evidence type="ECO:0008006" key="3">
    <source>
        <dbReference type="Google" id="ProtNLM"/>
    </source>
</evidence>
<proteinExistence type="predicted"/>